<name>A0A0M2K239_9MYCO</name>
<accession>A0A0M2K239</accession>
<evidence type="ECO:0000313" key="2">
    <source>
        <dbReference type="Proteomes" id="UP000034150"/>
    </source>
</evidence>
<dbReference type="OrthoDB" id="3259391at2"/>
<keyword evidence="2" id="KW-1185">Reference proteome</keyword>
<reference evidence="1 2" key="1">
    <citation type="journal article" date="2015" name="Genome Announc.">
        <title>Draft Genome Sequence of Mycobacterium obuense Strain UC1, Isolated from Patient Sputum.</title>
        <authorList>
            <person name="Greninger A.L."/>
            <person name="Cunningham G."/>
            <person name="Hsu E.D."/>
            <person name="Yu J.M."/>
            <person name="Chiu C.Y."/>
            <person name="Miller S."/>
        </authorList>
    </citation>
    <scope>NUCLEOTIDE SEQUENCE [LARGE SCALE GENOMIC DNA]</scope>
    <source>
        <strain evidence="1 2">UC1</strain>
    </source>
</reference>
<dbReference type="PATRIC" id="fig|1807.13.peg.4081"/>
<proteinExistence type="predicted"/>
<sequence length="199" mass="21812">MPADELDELLRDRFDLERADLIAALKTLPKHRPWSATLNVDDARLLDAAGLPEDRVAHAEVAADVTVHMARLFSTAYTAAEVADGLGVSASRIRQRRLNYSLWAIDDGGSWVYPAVQFDLADIGPGTPLAFKQVRGLDQVLPQLLTSGLHPAAVASFLLAPQHDLLIDGRRVCVREWLLHGEPTAPVLILIDIGEWASR</sequence>
<dbReference type="Proteomes" id="UP000034150">
    <property type="component" value="Unassembled WGS sequence"/>
</dbReference>
<dbReference type="AlphaFoldDB" id="A0A0M2K239"/>
<organism evidence="1 2">
    <name type="scientific">Mycolicibacterium obuense</name>
    <dbReference type="NCBI Taxonomy" id="1807"/>
    <lineage>
        <taxon>Bacteria</taxon>
        <taxon>Bacillati</taxon>
        <taxon>Actinomycetota</taxon>
        <taxon>Actinomycetes</taxon>
        <taxon>Mycobacteriales</taxon>
        <taxon>Mycobacteriaceae</taxon>
        <taxon>Mycolicibacterium</taxon>
    </lineage>
</organism>
<gene>
    <name evidence="1" type="ORF">WN67_14595</name>
</gene>
<dbReference type="RefSeq" id="WP_046363742.1">
    <property type="nucleotide sequence ID" value="NZ_LAUZ02000052.1"/>
</dbReference>
<evidence type="ECO:0008006" key="3">
    <source>
        <dbReference type="Google" id="ProtNLM"/>
    </source>
</evidence>
<evidence type="ECO:0000313" key="1">
    <source>
        <dbReference type="EMBL" id="KKF01284.1"/>
    </source>
</evidence>
<protein>
    <recommendedName>
        <fullName evidence="3">DNA-binding protein</fullName>
    </recommendedName>
</protein>
<comment type="caution">
    <text evidence="1">The sequence shown here is derived from an EMBL/GenBank/DDBJ whole genome shotgun (WGS) entry which is preliminary data.</text>
</comment>
<dbReference type="EMBL" id="LAUZ02000052">
    <property type="protein sequence ID" value="KKF01284.1"/>
    <property type="molecule type" value="Genomic_DNA"/>
</dbReference>